<dbReference type="SUPFAM" id="SSF56112">
    <property type="entry name" value="Protein kinase-like (PK-like)"/>
    <property type="match status" value="1"/>
</dbReference>
<dbReference type="InterPro" id="IPR045307">
    <property type="entry name" value="ADCK1_dom"/>
</dbReference>
<reference evidence="3 4" key="1">
    <citation type="submission" date="2016-05" db="EMBL/GenBank/DDBJ databases">
        <title>Nuclear genome of Blastocystis sp. subtype 1 NandII.</title>
        <authorList>
            <person name="Gentekaki E."/>
            <person name="Curtis B."/>
            <person name="Stairs C."/>
            <person name="Eme L."/>
            <person name="Herman E."/>
            <person name="Klimes V."/>
            <person name="Arias M.C."/>
            <person name="Elias M."/>
            <person name="Hilliou F."/>
            <person name="Klute M."/>
            <person name="Malik S.-B."/>
            <person name="Pightling A."/>
            <person name="Rachubinski R."/>
            <person name="Salas D."/>
            <person name="Schlacht A."/>
            <person name="Suga H."/>
            <person name="Archibald J."/>
            <person name="Ball S.G."/>
            <person name="Clark G."/>
            <person name="Dacks J."/>
            <person name="Van Der Giezen M."/>
            <person name="Tsaousis A."/>
            <person name="Roger A."/>
        </authorList>
    </citation>
    <scope>NUCLEOTIDE SEQUENCE [LARGE SCALE GENOMIC DNA]</scope>
    <source>
        <strain evidence="4">ATCC 50177 / NandII</strain>
    </source>
</reference>
<proteinExistence type="inferred from homology"/>
<evidence type="ECO:0000259" key="2">
    <source>
        <dbReference type="Pfam" id="PF03109"/>
    </source>
</evidence>
<evidence type="ECO:0000256" key="1">
    <source>
        <dbReference type="ARBA" id="ARBA00009670"/>
    </source>
</evidence>
<evidence type="ECO:0000313" key="3">
    <source>
        <dbReference type="EMBL" id="OAO13932.1"/>
    </source>
</evidence>
<accession>A0A196SCS5</accession>
<feature type="domain" description="ABC1 atypical kinase-like" evidence="2">
    <location>
        <begin position="124"/>
        <end position="369"/>
    </location>
</feature>
<dbReference type="AlphaFoldDB" id="A0A196SCS5"/>
<dbReference type="Pfam" id="PF03109">
    <property type="entry name" value="ABC1"/>
    <property type="match status" value="1"/>
</dbReference>
<comment type="similarity">
    <text evidence="1">Belongs to the protein kinase superfamily. ADCK protein kinase family.</text>
</comment>
<keyword evidence="3" id="KW-0378">Hydrolase</keyword>
<dbReference type="EMBL" id="LXWW01000312">
    <property type="protein sequence ID" value="OAO13932.1"/>
    <property type="molecule type" value="Genomic_DNA"/>
</dbReference>
<name>A0A196SCS5_BLAHN</name>
<gene>
    <name evidence="3" type="ORF">AV274_4426</name>
</gene>
<dbReference type="GO" id="GO:0016787">
    <property type="term" value="F:hydrolase activity"/>
    <property type="evidence" value="ECO:0007669"/>
    <property type="project" value="UniProtKB-KW"/>
</dbReference>
<evidence type="ECO:0000313" key="4">
    <source>
        <dbReference type="Proteomes" id="UP000078348"/>
    </source>
</evidence>
<sequence>MLSAFARNHKVLTTLGACGVVGSTLLINENNRIRCKESLNRARRTVYFSGVVGVVIFDYWKSFRNLTEGTAEYKETEHIVNARNAQRIYRLCDHLGGYFAKFGQMASTMKGRIPEEFTSVLVKCQDNLSPIPFSDFNRVIKEDLGADASELFSEVESKPVGCASLAQVHRGKLKTGEEVAIKVQYPSVARDTQVDLRNMEMVTKLCERIFPRFQYSWFVPKVRQTVEREFNFLQETENMSDCRAFFANNPSIYVPKPYTSLCSKRIVVMEYIDGVKASDLEGIAKMGLDKKEIGQLCVQAFSEMIFSFKKLHMDPHAGNLLVRTIPGTTKPQLVLIDHGMYMHFREGFNHDFQQLWLAMITQDKAKVRECCKPWHLEDAAEILMMMFTGRGSRPNRKLGETMTKEEAEQFRRQMQEKMMKMSKEEIATRMKKMQETMKNLPIELAAVLRVQMMLIGLLQTLGVSENERLNGMTYAAVRGSFGGQEEAFGYLQMLKWQLYLLMLRLRLWWGDLVVEYYYRRYMRMDSSVHPLA</sequence>
<comment type="caution">
    <text evidence="3">The sequence shown here is derived from an EMBL/GenBank/DDBJ whole genome shotgun (WGS) entry which is preliminary data.</text>
</comment>
<dbReference type="InterPro" id="IPR011009">
    <property type="entry name" value="Kinase-like_dom_sf"/>
</dbReference>
<dbReference type="Proteomes" id="UP000078348">
    <property type="component" value="Unassembled WGS sequence"/>
</dbReference>
<organism evidence="3 4">
    <name type="scientific">Blastocystis sp. subtype 1 (strain ATCC 50177 / NandII)</name>
    <dbReference type="NCBI Taxonomy" id="478820"/>
    <lineage>
        <taxon>Eukaryota</taxon>
        <taxon>Sar</taxon>
        <taxon>Stramenopiles</taxon>
        <taxon>Bigyra</taxon>
        <taxon>Opalozoa</taxon>
        <taxon>Opalinata</taxon>
        <taxon>Blastocystidae</taxon>
        <taxon>Blastocystis</taxon>
    </lineage>
</organism>
<dbReference type="CDD" id="cd13969">
    <property type="entry name" value="ADCK1-like"/>
    <property type="match status" value="1"/>
</dbReference>
<protein>
    <submittedName>
        <fullName evidence="3">Glycoside hydrolase</fullName>
    </submittedName>
</protein>
<dbReference type="PANTHER" id="PTHR43173:SF19">
    <property type="entry name" value="AARF DOMAIN-CONTAINING PROTEIN KINASE 1"/>
    <property type="match status" value="1"/>
</dbReference>
<dbReference type="PANTHER" id="PTHR43173">
    <property type="entry name" value="ABC1 FAMILY PROTEIN"/>
    <property type="match status" value="1"/>
</dbReference>
<keyword evidence="4" id="KW-1185">Reference proteome</keyword>
<dbReference type="InterPro" id="IPR051130">
    <property type="entry name" value="Mito_struct-func_regulator"/>
</dbReference>
<dbReference type="STRING" id="478820.A0A196SCS5"/>
<dbReference type="OrthoDB" id="427480at2759"/>
<dbReference type="InterPro" id="IPR004147">
    <property type="entry name" value="ABC1_dom"/>
</dbReference>